<dbReference type="PROSITE" id="PS51198">
    <property type="entry name" value="UVRD_HELICASE_ATP_BIND"/>
    <property type="match status" value="1"/>
</dbReference>
<organism evidence="16 17">
    <name type="scientific">Fodinibius roseus</name>
    <dbReference type="NCBI Taxonomy" id="1194090"/>
    <lineage>
        <taxon>Bacteria</taxon>
        <taxon>Pseudomonadati</taxon>
        <taxon>Balneolota</taxon>
        <taxon>Balneolia</taxon>
        <taxon>Balneolales</taxon>
        <taxon>Balneolaceae</taxon>
        <taxon>Fodinibius</taxon>
    </lineage>
</organism>
<dbReference type="OrthoDB" id="9810135at2"/>
<dbReference type="GO" id="GO:0005524">
    <property type="term" value="F:ATP binding"/>
    <property type="evidence" value="ECO:0007669"/>
    <property type="project" value="UniProtKB-UniRule"/>
</dbReference>
<dbReference type="PANTHER" id="PTHR11070:SF2">
    <property type="entry name" value="ATP-DEPENDENT DNA HELICASE SRS2"/>
    <property type="match status" value="1"/>
</dbReference>
<dbReference type="GO" id="GO:0043138">
    <property type="term" value="F:3'-5' DNA helicase activity"/>
    <property type="evidence" value="ECO:0007669"/>
    <property type="project" value="UniProtKB-EC"/>
</dbReference>
<dbReference type="GO" id="GO:0000725">
    <property type="term" value="P:recombinational repair"/>
    <property type="evidence" value="ECO:0007669"/>
    <property type="project" value="TreeGrafter"/>
</dbReference>
<name>A0A1M4VQX7_9BACT</name>
<evidence type="ECO:0000313" key="16">
    <source>
        <dbReference type="EMBL" id="SHE71328.1"/>
    </source>
</evidence>
<dbReference type="Pfam" id="PF13361">
    <property type="entry name" value="UvrD_C"/>
    <property type="match status" value="2"/>
</dbReference>
<evidence type="ECO:0000256" key="7">
    <source>
        <dbReference type="ARBA" id="ARBA00023235"/>
    </source>
</evidence>
<dbReference type="InterPro" id="IPR014017">
    <property type="entry name" value="DNA_helicase_UvrD-like_C"/>
</dbReference>
<evidence type="ECO:0000256" key="9">
    <source>
        <dbReference type="ARBA" id="ARBA00034808"/>
    </source>
</evidence>
<keyword evidence="6" id="KW-0238">DNA-binding</keyword>
<dbReference type="Pfam" id="PF00580">
    <property type="entry name" value="UvrD-helicase"/>
    <property type="match status" value="1"/>
</dbReference>
<dbReference type="AlphaFoldDB" id="A0A1M4VQX7"/>
<dbReference type="EMBL" id="FQUS01000003">
    <property type="protein sequence ID" value="SHE71328.1"/>
    <property type="molecule type" value="Genomic_DNA"/>
</dbReference>
<evidence type="ECO:0000259" key="14">
    <source>
        <dbReference type="PROSITE" id="PS51198"/>
    </source>
</evidence>
<comment type="catalytic activity">
    <reaction evidence="8">
        <text>Couples ATP hydrolysis with the unwinding of duplex DNA by translocating in the 3'-5' direction.</text>
        <dbReference type="EC" id="5.6.2.4"/>
    </reaction>
</comment>
<dbReference type="Gene3D" id="3.40.50.300">
    <property type="entry name" value="P-loop containing nucleotide triphosphate hydrolases"/>
    <property type="match status" value="2"/>
</dbReference>
<dbReference type="SUPFAM" id="SSF89550">
    <property type="entry name" value="PHP domain-like"/>
    <property type="match status" value="1"/>
</dbReference>
<evidence type="ECO:0000256" key="11">
    <source>
        <dbReference type="ARBA" id="ARBA00048988"/>
    </source>
</evidence>
<evidence type="ECO:0000256" key="3">
    <source>
        <dbReference type="ARBA" id="ARBA00022801"/>
    </source>
</evidence>
<comment type="similarity">
    <text evidence="1">Belongs to the helicase family. UvrD subfamily.</text>
</comment>
<dbReference type="CDD" id="cd17932">
    <property type="entry name" value="DEXQc_UvrD"/>
    <property type="match status" value="1"/>
</dbReference>
<gene>
    <name evidence="16" type="ORF">SAMN05443144_10311</name>
</gene>
<dbReference type="Gene3D" id="1.10.10.160">
    <property type="match status" value="1"/>
</dbReference>
<keyword evidence="5 12" id="KW-0067">ATP-binding</keyword>
<evidence type="ECO:0000256" key="8">
    <source>
        <dbReference type="ARBA" id="ARBA00034617"/>
    </source>
</evidence>
<evidence type="ECO:0000256" key="6">
    <source>
        <dbReference type="ARBA" id="ARBA00023125"/>
    </source>
</evidence>
<dbReference type="Gene3D" id="3.20.20.140">
    <property type="entry name" value="Metal-dependent hydrolases"/>
    <property type="match status" value="1"/>
</dbReference>
<reference evidence="16 17" key="1">
    <citation type="submission" date="2016-11" db="EMBL/GenBank/DDBJ databases">
        <authorList>
            <person name="Jaros S."/>
            <person name="Januszkiewicz K."/>
            <person name="Wedrychowicz H."/>
        </authorList>
    </citation>
    <scope>NUCLEOTIDE SEQUENCE [LARGE SCALE GENOMIC DNA]</scope>
    <source>
        <strain evidence="16 17">DSM 21986</strain>
    </source>
</reference>
<keyword evidence="4 12" id="KW-0347">Helicase</keyword>
<evidence type="ECO:0000256" key="1">
    <source>
        <dbReference type="ARBA" id="ARBA00009922"/>
    </source>
</evidence>
<protein>
    <recommendedName>
        <fullName evidence="9">DNA 3'-5' helicase</fullName>
        <ecNumber evidence="9">5.6.2.4</ecNumber>
    </recommendedName>
    <alternativeName>
        <fullName evidence="10">DNA 3'-5' helicase II</fullName>
    </alternativeName>
</protein>
<dbReference type="PROSITE" id="PS51217">
    <property type="entry name" value="UVRD_HELICASE_CTER"/>
    <property type="match status" value="1"/>
</dbReference>
<dbReference type="InterPro" id="IPR014016">
    <property type="entry name" value="UvrD-like_ATP-bd"/>
</dbReference>
<dbReference type="CDD" id="cd19067">
    <property type="entry name" value="PfuEndoQ-like"/>
    <property type="match status" value="1"/>
</dbReference>
<dbReference type="Proteomes" id="UP000184041">
    <property type="component" value="Unassembled WGS sequence"/>
</dbReference>
<evidence type="ECO:0000256" key="13">
    <source>
        <dbReference type="SAM" id="MobiDB-lite"/>
    </source>
</evidence>
<dbReference type="RefSeq" id="WP_073059901.1">
    <property type="nucleotide sequence ID" value="NZ_FQUS01000003.1"/>
</dbReference>
<keyword evidence="3 12" id="KW-0378">Hydrolase</keyword>
<evidence type="ECO:0000256" key="2">
    <source>
        <dbReference type="ARBA" id="ARBA00022741"/>
    </source>
</evidence>
<evidence type="ECO:0000256" key="12">
    <source>
        <dbReference type="PROSITE-ProRule" id="PRU00560"/>
    </source>
</evidence>
<comment type="catalytic activity">
    <reaction evidence="11">
        <text>ATP + H2O = ADP + phosphate + H(+)</text>
        <dbReference type="Rhea" id="RHEA:13065"/>
        <dbReference type="ChEBI" id="CHEBI:15377"/>
        <dbReference type="ChEBI" id="CHEBI:15378"/>
        <dbReference type="ChEBI" id="CHEBI:30616"/>
        <dbReference type="ChEBI" id="CHEBI:43474"/>
        <dbReference type="ChEBI" id="CHEBI:456216"/>
        <dbReference type="EC" id="5.6.2.4"/>
    </reaction>
</comment>
<dbReference type="InterPro" id="IPR027417">
    <property type="entry name" value="P-loop_NTPase"/>
</dbReference>
<dbReference type="PANTHER" id="PTHR11070">
    <property type="entry name" value="UVRD / RECB / PCRA DNA HELICASE FAMILY MEMBER"/>
    <property type="match status" value="1"/>
</dbReference>
<accession>A0A1M4VQX7</accession>
<proteinExistence type="inferred from homology"/>
<dbReference type="InterPro" id="IPR000212">
    <property type="entry name" value="DNA_helicase_UvrD/REP"/>
</dbReference>
<feature type="region of interest" description="Disordered" evidence="13">
    <location>
        <begin position="433"/>
        <end position="458"/>
    </location>
</feature>
<dbReference type="InterPro" id="IPR016195">
    <property type="entry name" value="Pol/histidinol_Pase-like"/>
</dbReference>
<keyword evidence="7" id="KW-0413">Isomerase</keyword>
<evidence type="ECO:0000256" key="5">
    <source>
        <dbReference type="ARBA" id="ARBA00022840"/>
    </source>
</evidence>
<evidence type="ECO:0000256" key="10">
    <source>
        <dbReference type="ARBA" id="ARBA00034923"/>
    </source>
</evidence>
<evidence type="ECO:0000313" key="17">
    <source>
        <dbReference type="Proteomes" id="UP000184041"/>
    </source>
</evidence>
<feature type="domain" description="UvrD-like helicase C-terminal" evidence="15">
    <location>
        <begin position="715"/>
        <end position="987"/>
    </location>
</feature>
<keyword evidence="17" id="KW-1185">Reference proteome</keyword>
<evidence type="ECO:0000259" key="15">
    <source>
        <dbReference type="PROSITE" id="PS51217"/>
    </source>
</evidence>
<dbReference type="GO" id="GO:0003677">
    <property type="term" value="F:DNA binding"/>
    <property type="evidence" value="ECO:0007669"/>
    <property type="project" value="UniProtKB-KW"/>
</dbReference>
<evidence type="ECO:0000256" key="4">
    <source>
        <dbReference type="ARBA" id="ARBA00022806"/>
    </source>
</evidence>
<sequence>MPYISDLHVHSCYSRATSKDLNLESLYQWAKIKGINVVGTGDFTHPEWFAELKEKLQPDGHGFFILKDPPDDAGIPGVRTRDIDVRFCLTSEISSIYKHGDRVRKNHNLVYAPDLETVARINHKLSSIGNLEADGRPILGLPSRDLLEVVLDTSDRAHLVPAHIWTPWFSTLGSKAGYDSIDACFRDLTDHLFAVETGLSSDPAMNWKLSALDRFTLISNSDAHSPSKLGREANLLDTERSYDAMFRAFKTGEGFLGTYEFYPEEGKYHHDGHRKCDISMPPGEARRHHNRCPHCGKPLTVGVLHRVEALADRMKSAQPEGAAGYRYIIPLPEVLGEIADVGANTQTVQTKYRRIISTFGNEFSLLHDVPIDDIRQQSGPVLAEAVKRIRQNEVQPRAGYDGVYGVIRVFGPGEIDRIRGQLGFFTERKPANHSAKKAAEPDFPCQQQDREPSSGATGLNAGQQLVAEAIRGAVLVKAGPGTGKTHTLIEWLARQTERKKFDASEITAVTFTNKAADEIRRRLRHRVGPEAGRVSLGTFHALCWQWLREKFDHLSTVYDPSNRKVMLQIIFPELTTTDRKALHEQTGSFLELENTRESSYSSQIRMYREHLWQQGAVDISDLIRRTVETLRDDSCWLSGLRRRCRVMAVDEFQDINPLQYELVKLLGRGQNLLAIGDADQAIYGFRGADVSLFFDFTGDFKAKEVVLRQNYRSTDRILKAATSLIRNNRQHRETELIARSKSKTPITIFEAKNPFREADYILGEIKRYVGGVESLTTGRHTDSAHSYGFGDMAVLFRTNAIGEALFKKFLKAGIPVHFGDGTAFLSEPPFTIVADMLRLVRHPEDRVLLSALLKDGYGWSSPQVTSLLQALKEKHRTLFGQSQPVSSLGRSFQEDLADLRNVYRTVSERTKSQEIAEAATYICDHFIDNNQLTESQQLKKEALLELAAEAEGQLEYFLEQLQLNPYTDAGRLKKQAVHLLTFHAAKGLEFPVVFIAAAEDGITPLIRKDADTDIDEERRLFYVAMTRAKKKLQVTCSGERSYYGEQQVMKPSRFIGEIPGNIKHKRKEGISSPGEPNRLESDQLNLF</sequence>
<feature type="binding site" evidence="12">
    <location>
        <begin position="478"/>
        <end position="485"/>
    </location>
    <ligand>
        <name>ATP</name>
        <dbReference type="ChEBI" id="CHEBI:30616"/>
    </ligand>
</feature>
<dbReference type="CDD" id="cd18807">
    <property type="entry name" value="SF1_C_UvrD"/>
    <property type="match status" value="1"/>
</dbReference>
<dbReference type="SUPFAM" id="SSF52540">
    <property type="entry name" value="P-loop containing nucleoside triphosphate hydrolases"/>
    <property type="match status" value="1"/>
</dbReference>
<feature type="domain" description="UvrD-like helicase ATP-binding" evidence="14">
    <location>
        <begin position="457"/>
        <end position="714"/>
    </location>
</feature>
<dbReference type="GO" id="GO:0016887">
    <property type="term" value="F:ATP hydrolysis activity"/>
    <property type="evidence" value="ECO:0007669"/>
    <property type="project" value="RHEA"/>
</dbReference>
<keyword evidence="2 12" id="KW-0547">Nucleotide-binding</keyword>
<dbReference type="STRING" id="1194090.SAMN05443144_10311"/>
<dbReference type="InterPro" id="IPR013986">
    <property type="entry name" value="DExx_box_DNA_helicase_dom_sf"/>
</dbReference>
<dbReference type="Gene3D" id="1.10.486.10">
    <property type="entry name" value="PCRA, domain 4"/>
    <property type="match status" value="1"/>
</dbReference>
<dbReference type="EC" id="5.6.2.4" evidence="9"/>